<dbReference type="OrthoDB" id="264392at2759"/>
<evidence type="ECO:0000256" key="1">
    <source>
        <dbReference type="ARBA" id="ARBA00004123"/>
    </source>
</evidence>
<dbReference type="PROSITE" id="PS50157">
    <property type="entry name" value="ZINC_FINGER_C2H2_2"/>
    <property type="match status" value="7"/>
</dbReference>
<evidence type="ECO:0000256" key="2">
    <source>
        <dbReference type="ARBA" id="ARBA00006991"/>
    </source>
</evidence>
<dbReference type="PANTHER" id="PTHR24399:SF23">
    <property type="entry name" value="C2H2-TYPE DOMAIN-CONTAINING PROTEIN"/>
    <property type="match status" value="1"/>
</dbReference>
<dbReference type="PANTHER" id="PTHR24399">
    <property type="entry name" value="ZINC FINGER AND BTB DOMAIN-CONTAINING"/>
    <property type="match status" value="1"/>
</dbReference>
<comment type="similarity">
    <text evidence="2">Belongs to the krueppel C2H2-type zinc-finger protein family.</text>
</comment>
<evidence type="ECO:0000256" key="3">
    <source>
        <dbReference type="ARBA" id="ARBA00022723"/>
    </source>
</evidence>
<keyword evidence="4" id="KW-0677">Repeat</keyword>
<dbReference type="GO" id="GO:0008270">
    <property type="term" value="F:zinc ion binding"/>
    <property type="evidence" value="ECO:0007669"/>
    <property type="project" value="UniProtKB-KW"/>
</dbReference>
<dbReference type="AlphaFoldDB" id="A0A1E1WS62"/>
<accession>A0A1E1WS62</accession>
<dbReference type="GO" id="GO:0000978">
    <property type="term" value="F:RNA polymerase II cis-regulatory region sequence-specific DNA binding"/>
    <property type="evidence" value="ECO:0007669"/>
    <property type="project" value="TreeGrafter"/>
</dbReference>
<evidence type="ECO:0000256" key="8">
    <source>
        <dbReference type="ARBA" id="ARBA00023125"/>
    </source>
</evidence>
<evidence type="ECO:0000259" key="12">
    <source>
        <dbReference type="PROSITE" id="PS50157"/>
    </source>
</evidence>
<keyword evidence="5 11" id="KW-0863">Zinc-finger</keyword>
<sequence length="458" mass="52698">MSEVYKAVCEKLLLKEGKSNDLCCLCLTVVDEHAISVNDEVMVFPENADEDLKLMGRILVEILGENITQCMSVFESVCKQCAQSAIDSYKFIKKSKETMENLICATDDLGNCFENVSEETDTYQTLYVSIVPKDKTMQQFYDGKKQTNPSETALARFHFIAYGSTKPVKGNDGYKKPRDYSTIFIKTHELVADPSKPKEYKCKMCLKMYPTSGNLRQHFFSAHFKKEFPCSECSKSFGTAGLLQTHMSISHCTVECSECGKVLLNRTSTLKRHAKIHSKSRKICYRCGRMYKKVTDFNKHMAQDTCQMPSRIPGDYTCDTCGYHCNYKHQLLNHIKYEHTDAEGHVCQWCNRKCYSASALKTHILKHTKEKNYVCSVCGGKFVTKQSLINHTRLHTGERPYPCNQCDQSFLSASRRNDHIERYHVSKTFDCDLCDAKYSARRSLVKHRKRHFTMDHEY</sequence>
<feature type="domain" description="C2H2-type" evidence="12">
    <location>
        <begin position="228"/>
        <end position="251"/>
    </location>
</feature>
<dbReference type="PROSITE" id="PS00028">
    <property type="entry name" value="ZINC_FINGER_C2H2_1"/>
    <property type="match status" value="7"/>
</dbReference>
<comment type="subcellular location">
    <subcellularLocation>
        <location evidence="1">Nucleus</location>
    </subcellularLocation>
</comment>
<keyword evidence="7" id="KW-0805">Transcription regulation</keyword>
<evidence type="ECO:0000256" key="4">
    <source>
        <dbReference type="ARBA" id="ARBA00022737"/>
    </source>
</evidence>
<feature type="domain" description="C2H2-type" evidence="12">
    <location>
        <begin position="345"/>
        <end position="372"/>
    </location>
</feature>
<evidence type="ECO:0000256" key="5">
    <source>
        <dbReference type="ARBA" id="ARBA00022771"/>
    </source>
</evidence>
<dbReference type="FunFam" id="3.30.160.60:FF:001370">
    <property type="entry name" value="Zinc finger protein"/>
    <property type="match status" value="1"/>
</dbReference>
<feature type="domain" description="C2H2-type" evidence="12">
    <location>
        <begin position="373"/>
        <end position="400"/>
    </location>
</feature>
<protein>
    <recommendedName>
        <fullName evidence="12">C2H2-type domain-containing protein</fullName>
    </recommendedName>
</protein>
<dbReference type="EMBL" id="GDQN01001240">
    <property type="protein sequence ID" value="JAT89814.1"/>
    <property type="molecule type" value="Transcribed_RNA"/>
</dbReference>
<dbReference type="Gene3D" id="3.30.160.60">
    <property type="entry name" value="Classic Zinc Finger"/>
    <property type="match status" value="5"/>
</dbReference>
<keyword evidence="6" id="KW-0862">Zinc</keyword>
<gene>
    <name evidence="13" type="ORF">g.2112</name>
</gene>
<evidence type="ECO:0000256" key="9">
    <source>
        <dbReference type="ARBA" id="ARBA00023163"/>
    </source>
</evidence>
<evidence type="ECO:0000313" key="13">
    <source>
        <dbReference type="EMBL" id="JAT89814.1"/>
    </source>
</evidence>
<keyword evidence="9" id="KW-0804">Transcription</keyword>
<dbReference type="SUPFAM" id="SSF57667">
    <property type="entry name" value="beta-beta-alpha zinc fingers"/>
    <property type="match status" value="4"/>
</dbReference>
<proteinExistence type="inferred from homology"/>
<feature type="domain" description="C2H2-type" evidence="12">
    <location>
        <begin position="401"/>
        <end position="429"/>
    </location>
</feature>
<evidence type="ECO:0000256" key="6">
    <source>
        <dbReference type="ARBA" id="ARBA00022833"/>
    </source>
</evidence>
<dbReference type="SMART" id="SM00355">
    <property type="entry name" value="ZnF_C2H2"/>
    <property type="match status" value="8"/>
</dbReference>
<reference evidence="13" key="1">
    <citation type="submission" date="2015-09" db="EMBL/GenBank/DDBJ databases">
        <title>De novo assembly of Pectinophora gossypiella (Pink Bollworm) gut transcriptome.</title>
        <authorList>
            <person name="Tassone E.E."/>
        </authorList>
    </citation>
    <scope>NUCLEOTIDE SEQUENCE</scope>
</reference>
<dbReference type="GO" id="GO:0005654">
    <property type="term" value="C:nucleoplasm"/>
    <property type="evidence" value="ECO:0007669"/>
    <property type="project" value="TreeGrafter"/>
</dbReference>
<evidence type="ECO:0000256" key="7">
    <source>
        <dbReference type="ARBA" id="ARBA00023015"/>
    </source>
</evidence>
<dbReference type="GO" id="GO:0001227">
    <property type="term" value="F:DNA-binding transcription repressor activity, RNA polymerase II-specific"/>
    <property type="evidence" value="ECO:0007669"/>
    <property type="project" value="TreeGrafter"/>
</dbReference>
<feature type="domain" description="C2H2-type" evidence="12">
    <location>
        <begin position="200"/>
        <end position="228"/>
    </location>
</feature>
<keyword evidence="3" id="KW-0479">Metal-binding</keyword>
<feature type="domain" description="C2H2-type" evidence="12">
    <location>
        <begin position="316"/>
        <end position="344"/>
    </location>
</feature>
<feature type="domain" description="C2H2-type" evidence="12">
    <location>
        <begin position="429"/>
        <end position="451"/>
    </location>
</feature>
<dbReference type="InterPro" id="IPR036236">
    <property type="entry name" value="Znf_C2H2_sf"/>
</dbReference>
<dbReference type="Pfam" id="PF00096">
    <property type="entry name" value="zf-C2H2"/>
    <property type="match status" value="2"/>
</dbReference>
<keyword evidence="8" id="KW-0238">DNA-binding</keyword>
<evidence type="ECO:0000256" key="11">
    <source>
        <dbReference type="PROSITE-ProRule" id="PRU00042"/>
    </source>
</evidence>
<dbReference type="InterPro" id="IPR013087">
    <property type="entry name" value="Znf_C2H2_type"/>
</dbReference>
<name>A0A1E1WS62_PECGO</name>
<keyword evidence="10" id="KW-0539">Nucleus</keyword>
<evidence type="ECO:0000256" key="10">
    <source>
        <dbReference type="ARBA" id="ARBA00023242"/>
    </source>
</evidence>
<organism evidence="13">
    <name type="scientific">Pectinophora gossypiella</name>
    <name type="common">Cotton pink bollworm</name>
    <name type="synonym">Depressaria gossypiella</name>
    <dbReference type="NCBI Taxonomy" id="13191"/>
    <lineage>
        <taxon>Eukaryota</taxon>
        <taxon>Metazoa</taxon>
        <taxon>Ecdysozoa</taxon>
        <taxon>Arthropoda</taxon>
        <taxon>Hexapoda</taxon>
        <taxon>Insecta</taxon>
        <taxon>Pterygota</taxon>
        <taxon>Neoptera</taxon>
        <taxon>Endopterygota</taxon>
        <taxon>Lepidoptera</taxon>
        <taxon>Glossata</taxon>
        <taxon>Ditrysia</taxon>
        <taxon>Gelechioidea</taxon>
        <taxon>Gelechiidae</taxon>
        <taxon>Apatetrinae</taxon>
        <taxon>Pectinophora</taxon>
    </lineage>
</organism>